<dbReference type="AlphaFoldDB" id="C3MCC4"/>
<dbReference type="PATRIC" id="fig|394.7.peg.4245"/>
<organism evidence="1 2">
    <name type="scientific">Sinorhizobium fredii (strain NBRC 101917 / NGR234)</name>
    <dbReference type="NCBI Taxonomy" id="394"/>
    <lineage>
        <taxon>Bacteria</taxon>
        <taxon>Pseudomonadati</taxon>
        <taxon>Pseudomonadota</taxon>
        <taxon>Alphaproteobacteria</taxon>
        <taxon>Hyphomicrobiales</taxon>
        <taxon>Rhizobiaceae</taxon>
        <taxon>Sinorhizobium/Ensifer group</taxon>
        <taxon>Sinorhizobium</taxon>
    </lineage>
</organism>
<dbReference type="STRING" id="394.NGR_c14300"/>
<protein>
    <submittedName>
        <fullName evidence="1">Uncharacterized protein</fullName>
    </submittedName>
</protein>
<name>C3MCC4_SINFN</name>
<evidence type="ECO:0000313" key="1">
    <source>
        <dbReference type="EMBL" id="ACP25203.1"/>
    </source>
</evidence>
<dbReference type="HOGENOM" id="CLU_212197_0_0_5"/>
<sequence>MVHDPKGKRTRWLPMLKFFGALALPVLILGSAIAVAEWAETEPSAIELARKPISPR</sequence>
<dbReference type="Proteomes" id="UP000001054">
    <property type="component" value="Chromosome"/>
</dbReference>
<dbReference type="KEGG" id="rhi:NGR_c14300"/>
<evidence type="ECO:0000313" key="2">
    <source>
        <dbReference type="Proteomes" id="UP000001054"/>
    </source>
</evidence>
<reference evidence="1 2" key="1">
    <citation type="journal article" date="2009" name="Appl. Environ. Microbiol.">
        <title>Rhizobium sp. strain NGR234 possesses a remarkable number of secretion systems.</title>
        <authorList>
            <person name="Schmeisser C."/>
            <person name="Liesegang H."/>
            <person name="Krysciak D."/>
            <person name="Bakkou N."/>
            <person name="Le Quere A."/>
            <person name="Wollherr A."/>
            <person name="Heinemeyer I."/>
            <person name="Morgenstern B."/>
            <person name="Pommerening-Roeser A."/>
            <person name="Flores M."/>
            <person name="Palacios R."/>
            <person name="Brenner S."/>
            <person name="Gottschalk G."/>
            <person name="Schmitz R.A."/>
            <person name="Broughton W.J."/>
            <person name="Perret X."/>
            <person name="Strittmatter A.W."/>
            <person name="Streit W.R."/>
        </authorList>
    </citation>
    <scope>NUCLEOTIDE SEQUENCE [LARGE SCALE GENOMIC DNA]</scope>
    <source>
        <strain evidence="2">NBRC 101917 / NGR234</strain>
    </source>
</reference>
<dbReference type="EMBL" id="CP001389">
    <property type="protein sequence ID" value="ACP25203.1"/>
    <property type="molecule type" value="Genomic_DNA"/>
</dbReference>
<accession>C3MCC4</accession>
<dbReference type="OrthoDB" id="8281804at2"/>
<proteinExistence type="predicted"/>
<gene>
    <name evidence="1" type="ordered locus">NGR_c14300</name>
</gene>
<keyword evidence="2" id="KW-1185">Reference proteome</keyword>